<sequence>MGRSYRAGRRVRRISAVALAAGGALAGLLTGGASTAQAAVSVPSWLMPMYYDNPGAGTYRACTGIRLTASRTLATPDCFTGRSTANTEWTFQLSSGLITGGAGGPSYRSHPQYNSATRLAAVSVAAHTQTGVSGAPVLASSADSTLYAAGAKGTFYSWAGLDMEDAPRVKHSEPVVVKSAADCATLLGKALPAGTMCTAPAPGAPPVADEDMCLGDAGGALVVGGKLVGISATPATGCAKGNVRLYSRIAYYRAPIVEWSRDVDLVYAASPGSVLAQEPQYMVDWCDIDPNGKLAGCYVDSSGSWINWDTYNFTTQLGDLGGDGNGDMLARTKSGNLYRLPNPQADLADGSRTLLGTGWNIYNKILATRDISGDGLPDVLARDSAGRLWMYKGKSDGKLAARVQAGSNYNIYSQIAGRGDLSGDGRSDIVGRDSSGQLWLHRGTGKGRFATRTKMGTGNWSGFNAIVASGDMDNNGRQDIIARTPAGAVYLFNADNKGAFDPRRQLAETRWKNYTRIS</sequence>
<protein>
    <recommendedName>
        <fullName evidence="3">Peptidase S1 domain-containing protein</fullName>
    </recommendedName>
</protein>
<dbReference type="RefSeq" id="WP_153456608.1">
    <property type="nucleotide sequence ID" value="NZ_WEGJ01000039.1"/>
</dbReference>
<evidence type="ECO:0000256" key="1">
    <source>
        <dbReference type="ARBA" id="ARBA00022729"/>
    </source>
</evidence>
<dbReference type="OrthoDB" id="1496095at2"/>
<dbReference type="Gene3D" id="2.130.10.130">
    <property type="entry name" value="Integrin alpha, N-terminal"/>
    <property type="match status" value="1"/>
</dbReference>
<dbReference type="InterPro" id="IPR043504">
    <property type="entry name" value="Peptidase_S1_PA_chymotrypsin"/>
</dbReference>
<reference evidence="4 5" key="1">
    <citation type="submission" date="2019-10" db="EMBL/GenBank/DDBJ databases">
        <title>Streptomyces smaragdinus sp. nov. and Streptomyces fabii sp. nov., isolated from the gut of fungus growing-termite Macrotermes natalensis.</title>
        <authorList>
            <person name="Schwitalla J."/>
            <person name="Benndorf R."/>
            <person name="Martin K."/>
            <person name="De Beer W."/>
            <person name="Kaster A.-K."/>
            <person name="Vollmers J."/>
            <person name="Poulsen M."/>
            <person name="Beemelmanns C."/>
        </authorList>
    </citation>
    <scope>NUCLEOTIDE SEQUENCE [LARGE SCALE GENOMIC DNA]</scope>
    <source>
        <strain evidence="4 5">RB5</strain>
    </source>
</reference>
<evidence type="ECO:0000256" key="2">
    <source>
        <dbReference type="SAM" id="SignalP"/>
    </source>
</evidence>
<keyword evidence="1 2" id="KW-0732">Signal</keyword>
<dbReference type="Proteomes" id="UP000466345">
    <property type="component" value="Unassembled WGS sequence"/>
</dbReference>
<keyword evidence="5" id="KW-1185">Reference proteome</keyword>
<dbReference type="Pfam" id="PF13517">
    <property type="entry name" value="FG-GAP_3"/>
    <property type="match status" value="1"/>
</dbReference>
<evidence type="ECO:0000313" key="5">
    <source>
        <dbReference type="Proteomes" id="UP000466345"/>
    </source>
</evidence>
<name>A0A7K0CQP0_9ACTN</name>
<dbReference type="InterPro" id="IPR001254">
    <property type="entry name" value="Trypsin_dom"/>
</dbReference>
<comment type="caution">
    <text evidence="4">The sequence shown here is derived from an EMBL/GenBank/DDBJ whole genome shotgun (WGS) entry which is preliminary data.</text>
</comment>
<accession>A0A7K0CQP0</accession>
<dbReference type="PANTHER" id="PTHR46580:SF4">
    <property type="entry name" value="ATP_GTP-BINDING PROTEIN"/>
    <property type="match status" value="1"/>
</dbReference>
<dbReference type="PROSITE" id="PS50240">
    <property type="entry name" value="TRYPSIN_DOM"/>
    <property type="match status" value="1"/>
</dbReference>
<feature type="domain" description="Peptidase S1" evidence="3">
    <location>
        <begin position="29"/>
        <end position="265"/>
    </location>
</feature>
<evidence type="ECO:0000259" key="3">
    <source>
        <dbReference type="PROSITE" id="PS50240"/>
    </source>
</evidence>
<evidence type="ECO:0000313" key="4">
    <source>
        <dbReference type="EMBL" id="MQY15808.1"/>
    </source>
</evidence>
<dbReference type="GO" id="GO:0006508">
    <property type="term" value="P:proteolysis"/>
    <property type="evidence" value="ECO:0007669"/>
    <property type="project" value="InterPro"/>
</dbReference>
<feature type="signal peptide" evidence="2">
    <location>
        <begin position="1"/>
        <end position="38"/>
    </location>
</feature>
<dbReference type="SUPFAM" id="SSF69318">
    <property type="entry name" value="Integrin alpha N-terminal domain"/>
    <property type="match status" value="1"/>
</dbReference>
<dbReference type="InterPro" id="IPR009003">
    <property type="entry name" value="Peptidase_S1_PA"/>
</dbReference>
<proteinExistence type="predicted"/>
<dbReference type="GO" id="GO:0004252">
    <property type="term" value="F:serine-type endopeptidase activity"/>
    <property type="evidence" value="ECO:0007669"/>
    <property type="project" value="InterPro"/>
</dbReference>
<feature type="chain" id="PRO_5029766202" description="Peptidase S1 domain-containing protein" evidence="2">
    <location>
        <begin position="39"/>
        <end position="518"/>
    </location>
</feature>
<dbReference type="InterPro" id="IPR013517">
    <property type="entry name" value="FG-GAP"/>
</dbReference>
<dbReference type="Gene3D" id="2.115.10.10">
    <property type="entry name" value="Tachylectin 2"/>
    <property type="match status" value="1"/>
</dbReference>
<dbReference type="EMBL" id="WEGJ01000039">
    <property type="protein sequence ID" value="MQY15808.1"/>
    <property type="molecule type" value="Genomic_DNA"/>
</dbReference>
<dbReference type="Pfam" id="PF00089">
    <property type="entry name" value="Trypsin"/>
    <property type="match status" value="1"/>
</dbReference>
<gene>
    <name evidence="4" type="ORF">SRB5_59990</name>
</gene>
<dbReference type="InterPro" id="IPR028994">
    <property type="entry name" value="Integrin_alpha_N"/>
</dbReference>
<dbReference type="PANTHER" id="PTHR46580">
    <property type="entry name" value="SENSOR KINASE-RELATED"/>
    <property type="match status" value="1"/>
</dbReference>
<dbReference type="SUPFAM" id="SSF50494">
    <property type="entry name" value="Trypsin-like serine proteases"/>
    <property type="match status" value="1"/>
</dbReference>
<organism evidence="4 5">
    <name type="scientific">Streptomyces smaragdinus</name>
    <dbReference type="NCBI Taxonomy" id="2585196"/>
    <lineage>
        <taxon>Bacteria</taxon>
        <taxon>Bacillati</taxon>
        <taxon>Actinomycetota</taxon>
        <taxon>Actinomycetes</taxon>
        <taxon>Kitasatosporales</taxon>
        <taxon>Streptomycetaceae</taxon>
        <taxon>Streptomyces</taxon>
    </lineage>
</organism>
<dbReference type="Gene3D" id="2.40.10.10">
    <property type="entry name" value="Trypsin-like serine proteases"/>
    <property type="match status" value="1"/>
</dbReference>
<dbReference type="AlphaFoldDB" id="A0A7K0CQP0"/>